<comment type="caution">
    <text evidence="4">The sequence shown here is derived from an EMBL/GenBank/DDBJ whole genome shotgun (WGS) entry which is preliminary data.</text>
</comment>
<evidence type="ECO:0000259" key="3">
    <source>
        <dbReference type="PROSITE" id="PS50977"/>
    </source>
</evidence>
<protein>
    <submittedName>
        <fullName evidence="4">AcrR family transcriptional regulator</fullName>
    </submittedName>
</protein>
<evidence type="ECO:0000313" key="4">
    <source>
        <dbReference type="EMBL" id="NIH54714.1"/>
    </source>
</evidence>
<dbReference type="GO" id="GO:0000976">
    <property type="term" value="F:transcription cis-regulatory region binding"/>
    <property type="evidence" value="ECO:0007669"/>
    <property type="project" value="TreeGrafter"/>
</dbReference>
<feature type="domain" description="HTH tetR-type" evidence="3">
    <location>
        <begin position="6"/>
        <end position="66"/>
    </location>
</feature>
<dbReference type="InterPro" id="IPR009057">
    <property type="entry name" value="Homeodomain-like_sf"/>
</dbReference>
<dbReference type="Proteomes" id="UP000541033">
    <property type="component" value="Unassembled WGS sequence"/>
</dbReference>
<keyword evidence="5" id="KW-1185">Reference proteome</keyword>
<proteinExistence type="predicted"/>
<evidence type="ECO:0000313" key="5">
    <source>
        <dbReference type="Proteomes" id="UP000541033"/>
    </source>
</evidence>
<organism evidence="4 5">
    <name type="scientific">Lysinibacter cavernae</name>
    <dbReference type="NCBI Taxonomy" id="1640652"/>
    <lineage>
        <taxon>Bacteria</taxon>
        <taxon>Bacillati</taxon>
        <taxon>Actinomycetota</taxon>
        <taxon>Actinomycetes</taxon>
        <taxon>Micrococcales</taxon>
        <taxon>Microbacteriaceae</taxon>
        <taxon>Lysinibacter</taxon>
    </lineage>
</organism>
<dbReference type="InterPro" id="IPR001647">
    <property type="entry name" value="HTH_TetR"/>
</dbReference>
<gene>
    <name evidence="4" type="ORF">FHX76_002610</name>
</gene>
<dbReference type="InterPro" id="IPR050109">
    <property type="entry name" value="HTH-type_TetR-like_transc_reg"/>
</dbReference>
<sequence length="190" mass="20499">MRIESESAKNQWVTAAFECMLDGGLRNIRIEALARALGVTKGSFYHHFANRAELVRAAVERWELEGTDAIIALANREGAPAERLHRLLGVIAGSSAQQGRGELMLFLEASDEGVGDAVARVTGRRIAYVAQLLEEHGVPSGLAQRRAVMAVAEYHGARVIAAGTDSLPVDERVLDVGDAIRFLETTLLAP</sequence>
<accession>A0A7X5TUM3</accession>
<dbReference type="EMBL" id="JAAMOX010000002">
    <property type="protein sequence ID" value="NIH54714.1"/>
    <property type="molecule type" value="Genomic_DNA"/>
</dbReference>
<feature type="DNA-binding region" description="H-T-H motif" evidence="2">
    <location>
        <begin position="29"/>
        <end position="48"/>
    </location>
</feature>
<dbReference type="SUPFAM" id="SSF46689">
    <property type="entry name" value="Homeodomain-like"/>
    <property type="match status" value="1"/>
</dbReference>
<evidence type="ECO:0000256" key="2">
    <source>
        <dbReference type="PROSITE-ProRule" id="PRU00335"/>
    </source>
</evidence>
<dbReference type="PROSITE" id="PS50977">
    <property type="entry name" value="HTH_TETR_2"/>
    <property type="match status" value="1"/>
</dbReference>
<name>A0A7X5TUM3_9MICO</name>
<dbReference type="AlphaFoldDB" id="A0A7X5TUM3"/>
<keyword evidence="1 2" id="KW-0238">DNA-binding</keyword>
<dbReference type="Gene3D" id="1.10.357.10">
    <property type="entry name" value="Tetracycline Repressor, domain 2"/>
    <property type="match status" value="1"/>
</dbReference>
<dbReference type="PANTHER" id="PTHR30055:SF239">
    <property type="entry name" value="TRANSCRIPTIONAL REGULATORY PROTEIN"/>
    <property type="match status" value="1"/>
</dbReference>
<dbReference type="GO" id="GO:0003700">
    <property type="term" value="F:DNA-binding transcription factor activity"/>
    <property type="evidence" value="ECO:0007669"/>
    <property type="project" value="TreeGrafter"/>
</dbReference>
<dbReference type="RefSeq" id="WP_167151230.1">
    <property type="nucleotide sequence ID" value="NZ_JAAMOX010000002.1"/>
</dbReference>
<reference evidence="4 5" key="1">
    <citation type="submission" date="2020-02" db="EMBL/GenBank/DDBJ databases">
        <title>Sequencing the genomes of 1000 actinobacteria strains.</title>
        <authorList>
            <person name="Klenk H.-P."/>
        </authorList>
    </citation>
    <scope>NUCLEOTIDE SEQUENCE [LARGE SCALE GENOMIC DNA]</scope>
    <source>
        <strain evidence="4 5">DSM 27960</strain>
    </source>
</reference>
<dbReference type="Pfam" id="PF00440">
    <property type="entry name" value="TetR_N"/>
    <property type="match status" value="1"/>
</dbReference>
<dbReference type="PANTHER" id="PTHR30055">
    <property type="entry name" value="HTH-TYPE TRANSCRIPTIONAL REGULATOR RUTR"/>
    <property type="match status" value="1"/>
</dbReference>
<evidence type="ECO:0000256" key="1">
    <source>
        <dbReference type="ARBA" id="ARBA00023125"/>
    </source>
</evidence>